<evidence type="ECO:0000256" key="1">
    <source>
        <dbReference type="SAM" id="Coils"/>
    </source>
</evidence>
<organism evidence="3 4">
    <name type="scientific">Bordetella phage FP1</name>
    <dbReference type="NCBI Taxonomy" id="1916125"/>
    <lineage>
        <taxon>Viruses</taxon>
        <taxon>Duplodnaviria</taxon>
        <taxon>Heunggongvirae</taxon>
        <taxon>Uroviricota</taxon>
        <taxon>Caudoviricetes</taxon>
        <taxon>Mesyanzhinovviridae</taxon>
        <taxon>Rabinowitzvirinae</taxon>
        <taxon>Vojvodinavirus</taxon>
        <taxon>Vojvodinavirus FP1</taxon>
        <taxon>Bordetella virus FP1</taxon>
    </lineage>
</organism>
<dbReference type="KEGG" id="vg:54984301"/>
<evidence type="ECO:0000256" key="2">
    <source>
        <dbReference type="SAM" id="MobiDB-lite"/>
    </source>
</evidence>
<dbReference type="Proteomes" id="UP000241807">
    <property type="component" value="Segment"/>
</dbReference>
<dbReference type="GeneID" id="54984301"/>
<feature type="region of interest" description="Disordered" evidence="2">
    <location>
        <begin position="162"/>
        <end position="189"/>
    </location>
</feature>
<name>A0A2D0W9K3_9CAUD</name>
<accession>A0A2D0W9K3</accession>
<reference evidence="4" key="2">
    <citation type="journal article" date="2021" name="Viruses">
        <title>Are Bordetella bronchiseptica Siphoviruses (Genus Vojvodinavirus) Appropriate for Phage Therapy Bacterial Allies or Foes?</title>
        <authorList>
            <person name="Petrovic Fabijan A."/>
            <person name="Aleksic Sabo V."/>
            <person name="Gavric D."/>
            <person name="Doffkay Z."/>
            <person name="Rakhely G."/>
            <person name="Knezevic P."/>
        </authorList>
    </citation>
    <scope>NUCLEOTIDE SEQUENCE [LARGE SCALE GENOMIC DNA]</scope>
</reference>
<dbReference type="EMBL" id="KY000220">
    <property type="protein sequence ID" value="APL99335.1"/>
    <property type="molecule type" value="Genomic_DNA"/>
</dbReference>
<evidence type="ECO:0000313" key="4">
    <source>
        <dbReference type="Proteomes" id="UP000241807"/>
    </source>
</evidence>
<keyword evidence="4" id="KW-1185">Reference proteome</keyword>
<proteinExistence type="predicted"/>
<evidence type="ECO:0000313" key="3">
    <source>
        <dbReference type="EMBL" id="APL99335.1"/>
    </source>
</evidence>
<reference evidence="3 4" key="1">
    <citation type="submission" date="2016-10" db="EMBL/GenBank/DDBJ databases">
        <title>Properties of three new Bordetella phage species from family Siphoviridae.</title>
        <authorList>
            <person name="Knezevic P."/>
            <person name="Petrovic Fabijan A."/>
            <person name="Doffkay Z."/>
            <person name="Rakhely G."/>
        </authorList>
    </citation>
    <scope>NUCLEOTIDE SEQUENCE [LARGE SCALE GENOMIC DNA]</scope>
</reference>
<protein>
    <submittedName>
        <fullName evidence="3">Uncharacterized protein</fullName>
    </submittedName>
</protein>
<dbReference type="RefSeq" id="YP_009794050.1">
    <property type="nucleotide sequence ID" value="NC_047878.1"/>
</dbReference>
<feature type="coiled-coil region" evidence="1">
    <location>
        <begin position="79"/>
        <end position="134"/>
    </location>
</feature>
<keyword evidence="1" id="KW-0175">Coiled coil</keyword>
<sequence>MSTDLIERRDAGYKLTSFYGGDARGVCLQITALNGDGFIQLDHGGADLLIQDVRHLFVEKQDAAKPHADWLKAHQAALTAEAQTELKAAEKRLVKTETELAEARRVNGQMSKELEALRERLAQADRNLARAQGYIDRVTEGEPPLPGVRNEVHERVGNVGVSYINGPEPRGPKLDLGTPYHTDGYGLRG</sequence>